<reference evidence="1 2" key="1">
    <citation type="submission" date="2017-08" db="EMBL/GenBank/DDBJ databases">
        <title>Burning lignite coal seam in the remote Altai Mountains harbors a hydrogen-driven thermophilic microbial community.</title>
        <authorList>
            <person name="Kadnikov V.V."/>
            <person name="Mardanov A.V."/>
            <person name="Ivasenko D."/>
            <person name="Beletsky A.V."/>
            <person name="Karnachuk O.V."/>
            <person name="Ravin N.V."/>
        </authorList>
    </citation>
    <scope>NUCLEOTIDE SEQUENCE [LARGE SCALE GENOMIC DNA]</scope>
    <source>
        <strain evidence="1">AL31</strain>
    </source>
</reference>
<sequence length="121" mass="13746">MSGGRGNSPEEIRKRRLRLARFLLAVFLLSLVPQFVRQERLIHARQAERDRLAQTYASLAEERARLLWEKARLEDPEVAGALARRFFLVGKPGEILFDWDPLSVSAPAPEASSPPPRKSSR</sequence>
<organism evidence="1 2">
    <name type="scientific">Brockia lithotrophica</name>
    <dbReference type="NCBI Taxonomy" id="933949"/>
    <lineage>
        <taxon>Bacteria</taxon>
        <taxon>Bacillati</taxon>
        <taxon>Bacillota</taxon>
        <taxon>Bacilli</taxon>
        <taxon>Bacillales</taxon>
        <taxon>Bacillales Family X. Incertae Sedis</taxon>
        <taxon>Brockia</taxon>
    </lineage>
</organism>
<protein>
    <recommendedName>
        <fullName evidence="3">Septum formation initiator family protein</fullName>
    </recommendedName>
</protein>
<dbReference type="AlphaFoldDB" id="A0A2T5G552"/>
<evidence type="ECO:0000313" key="1">
    <source>
        <dbReference type="EMBL" id="PTQ51303.1"/>
    </source>
</evidence>
<gene>
    <name evidence="1" type="ORF">BLITH_0129</name>
</gene>
<proteinExistence type="predicted"/>
<name>A0A2T5G552_9BACL</name>
<evidence type="ECO:0000313" key="2">
    <source>
        <dbReference type="Proteomes" id="UP000244016"/>
    </source>
</evidence>
<comment type="caution">
    <text evidence="1">The sequence shown here is derived from an EMBL/GenBank/DDBJ whole genome shotgun (WGS) entry which is preliminary data.</text>
</comment>
<accession>A0A2T5G552</accession>
<dbReference type="EMBL" id="PEBW01000006">
    <property type="protein sequence ID" value="PTQ51303.1"/>
    <property type="molecule type" value="Genomic_DNA"/>
</dbReference>
<dbReference type="Proteomes" id="UP000244016">
    <property type="component" value="Unassembled WGS sequence"/>
</dbReference>
<evidence type="ECO:0008006" key="3">
    <source>
        <dbReference type="Google" id="ProtNLM"/>
    </source>
</evidence>